<dbReference type="InterPro" id="IPR009014">
    <property type="entry name" value="Transketo_C/PFOR_II"/>
</dbReference>
<dbReference type="InterPro" id="IPR055152">
    <property type="entry name" value="Transketolase-like_C_2"/>
</dbReference>
<evidence type="ECO:0000259" key="3">
    <source>
        <dbReference type="Pfam" id="PF22613"/>
    </source>
</evidence>
<dbReference type="PANTHER" id="PTHR43522">
    <property type="entry name" value="TRANSKETOLASE"/>
    <property type="match status" value="1"/>
</dbReference>
<dbReference type="GO" id="GO:0006098">
    <property type="term" value="P:pentose-phosphate shunt"/>
    <property type="evidence" value="ECO:0007669"/>
    <property type="project" value="TreeGrafter"/>
</dbReference>
<evidence type="ECO:0000256" key="1">
    <source>
        <dbReference type="ARBA" id="ARBA00022723"/>
    </source>
</evidence>
<dbReference type="GO" id="GO:0005829">
    <property type="term" value="C:cytosol"/>
    <property type="evidence" value="ECO:0007669"/>
    <property type="project" value="TreeGrafter"/>
</dbReference>
<dbReference type="Proteomes" id="UP000182712">
    <property type="component" value="Unassembled WGS sequence"/>
</dbReference>
<dbReference type="Pfam" id="PF22613">
    <property type="entry name" value="Transketolase_C_1"/>
    <property type="match status" value="1"/>
</dbReference>
<sequence>MAATQPWYKYVGLDGKVIGIDTFGASAPASEVIEHYGFTVDNIVNTVNHL</sequence>
<dbReference type="AlphaFoldDB" id="A0A1H9ULT1"/>
<proteinExistence type="predicted"/>
<accession>A0A1H9ULT1</accession>
<evidence type="ECO:0000313" key="5">
    <source>
        <dbReference type="Proteomes" id="UP000182712"/>
    </source>
</evidence>
<evidence type="ECO:0000313" key="4">
    <source>
        <dbReference type="EMBL" id="SES10261.1"/>
    </source>
</evidence>
<dbReference type="EMBL" id="FOGM01000017">
    <property type="protein sequence ID" value="SES10261.1"/>
    <property type="molecule type" value="Genomic_DNA"/>
</dbReference>
<dbReference type="GO" id="GO:0046872">
    <property type="term" value="F:metal ion binding"/>
    <property type="evidence" value="ECO:0007669"/>
    <property type="project" value="UniProtKB-KW"/>
</dbReference>
<protein>
    <submittedName>
        <fullName evidence="4">Transketolase</fullName>
    </submittedName>
</protein>
<dbReference type="InterPro" id="IPR033247">
    <property type="entry name" value="Transketolase_fam"/>
</dbReference>
<reference evidence="4 5" key="1">
    <citation type="submission" date="2016-10" db="EMBL/GenBank/DDBJ databases">
        <authorList>
            <person name="de Groot N.N."/>
        </authorList>
    </citation>
    <scope>NUCLEOTIDE SEQUENCE [LARGE SCALE GENOMIC DNA]</scope>
    <source>
        <strain evidence="4 5">VTM2R47</strain>
    </source>
</reference>
<dbReference type="PANTHER" id="PTHR43522:SF2">
    <property type="entry name" value="TRANSKETOLASE 1-RELATED"/>
    <property type="match status" value="1"/>
</dbReference>
<dbReference type="SUPFAM" id="SSF52922">
    <property type="entry name" value="TK C-terminal domain-like"/>
    <property type="match status" value="1"/>
</dbReference>
<dbReference type="Gene3D" id="3.40.50.920">
    <property type="match status" value="1"/>
</dbReference>
<keyword evidence="1" id="KW-0479">Metal-binding</keyword>
<feature type="domain" description="Transketolase-like C-terminal" evidence="3">
    <location>
        <begin position="2"/>
        <end position="39"/>
    </location>
</feature>
<gene>
    <name evidence="4" type="ORF">SAMN04487840_1174</name>
</gene>
<organism evidence="4 5">
    <name type="scientific">Streptococcus gallolyticus</name>
    <dbReference type="NCBI Taxonomy" id="315405"/>
    <lineage>
        <taxon>Bacteria</taxon>
        <taxon>Bacillati</taxon>
        <taxon>Bacillota</taxon>
        <taxon>Bacilli</taxon>
        <taxon>Lactobacillales</taxon>
        <taxon>Streptococcaceae</taxon>
        <taxon>Streptococcus</taxon>
    </lineage>
</organism>
<evidence type="ECO:0000256" key="2">
    <source>
        <dbReference type="ARBA" id="ARBA00022842"/>
    </source>
</evidence>
<dbReference type="GO" id="GO:0004802">
    <property type="term" value="F:transketolase activity"/>
    <property type="evidence" value="ECO:0007669"/>
    <property type="project" value="TreeGrafter"/>
</dbReference>
<keyword evidence="2" id="KW-0460">Magnesium</keyword>
<name>A0A1H9ULT1_9STRE</name>